<sequence>MAFSAAQYTAAIDKLNAKSETLSQKLNKVGPTAESTANKWYVPGFIAKALIWCANKIIALGNWIWKKIVDCLKGAAVPITAFFDAHDWQVKVRGKASEVGGATAPDALTSTKNWTGDGATAYTAAVKSQPTAATSIETSADKVAGALTFSAVAGLAFYVALGVILVKFIAATIAAIVALGSVVFSWAGAAVIVEEAGVNSGLIIAAVTTLTAALGTQAQQMMVVEGEARDGTAFPGGHWPKATA</sequence>
<gene>
    <name evidence="2" type="ORF">ADL28_30705</name>
</gene>
<dbReference type="GeneID" id="97434512"/>
<dbReference type="OrthoDB" id="4554447at2"/>
<dbReference type="AlphaFoldDB" id="A0A0X3VTF4"/>
<dbReference type="EMBL" id="LLZJ01000379">
    <property type="protein sequence ID" value="KUL47959.1"/>
    <property type="molecule type" value="Genomic_DNA"/>
</dbReference>
<evidence type="ECO:0000313" key="2">
    <source>
        <dbReference type="EMBL" id="KUL47959.1"/>
    </source>
</evidence>
<proteinExistence type="predicted"/>
<dbReference type="Proteomes" id="UP000053413">
    <property type="component" value="Unassembled WGS sequence"/>
</dbReference>
<organism evidence="2 3">
    <name type="scientific">Streptomyces violaceusniger</name>
    <dbReference type="NCBI Taxonomy" id="68280"/>
    <lineage>
        <taxon>Bacteria</taxon>
        <taxon>Bacillati</taxon>
        <taxon>Actinomycetota</taxon>
        <taxon>Actinomycetes</taxon>
        <taxon>Kitasatosporales</taxon>
        <taxon>Streptomycetaceae</taxon>
        <taxon>Streptomyces</taxon>
        <taxon>Streptomyces violaceusniger group</taxon>
    </lineage>
</organism>
<keyword evidence="1" id="KW-0472">Membrane</keyword>
<keyword evidence="1" id="KW-1133">Transmembrane helix</keyword>
<dbReference type="RefSeq" id="WP_059147042.1">
    <property type="nucleotide sequence ID" value="NZ_LLZJ01000379.1"/>
</dbReference>
<keyword evidence="1" id="KW-0812">Transmembrane</keyword>
<accession>A0A0X3VTF4</accession>
<protein>
    <submittedName>
        <fullName evidence="2">Uncharacterized protein</fullName>
    </submittedName>
</protein>
<name>A0A0X3VTF4_STRVO</name>
<feature type="transmembrane region" description="Helical" evidence="1">
    <location>
        <begin position="198"/>
        <end position="215"/>
    </location>
</feature>
<comment type="caution">
    <text evidence="2">The sequence shown here is derived from an EMBL/GenBank/DDBJ whole genome shotgun (WGS) entry which is preliminary data.</text>
</comment>
<reference evidence="3" key="1">
    <citation type="submission" date="2015-10" db="EMBL/GenBank/DDBJ databases">
        <authorList>
            <person name="Ju K.-S."/>
            <person name="Doroghazi J.R."/>
            <person name="Metcalf W.W."/>
        </authorList>
    </citation>
    <scope>NUCLEOTIDE SEQUENCE [LARGE SCALE GENOMIC DNA]</scope>
    <source>
        <strain evidence="3">NRRL F-8817</strain>
    </source>
</reference>
<feature type="transmembrane region" description="Helical" evidence="1">
    <location>
        <begin position="143"/>
        <end position="166"/>
    </location>
</feature>
<feature type="transmembrane region" description="Helical" evidence="1">
    <location>
        <begin position="173"/>
        <end position="192"/>
    </location>
</feature>
<evidence type="ECO:0000313" key="3">
    <source>
        <dbReference type="Proteomes" id="UP000053413"/>
    </source>
</evidence>
<evidence type="ECO:0000256" key="1">
    <source>
        <dbReference type="SAM" id="Phobius"/>
    </source>
</evidence>